<evidence type="ECO:0000313" key="3">
    <source>
        <dbReference type="Proteomes" id="UP000285430"/>
    </source>
</evidence>
<dbReference type="Proteomes" id="UP000285430">
    <property type="component" value="Unassembled WGS sequence"/>
</dbReference>
<dbReference type="VEuPathDB" id="FungiDB:H257_07881"/>
<protein>
    <submittedName>
        <fullName evidence="2">Uncharacterized protein</fullName>
    </submittedName>
</protein>
<dbReference type="AlphaFoldDB" id="A0A3R6XPQ5"/>
<proteinExistence type="predicted"/>
<evidence type="ECO:0000256" key="1">
    <source>
        <dbReference type="SAM" id="MobiDB-lite"/>
    </source>
</evidence>
<feature type="compositionally biased region" description="Low complexity" evidence="1">
    <location>
        <begin position="1"/>
        <end position="23"/>
    </location>
</feature>
<gene>
    <name evidence="2" type="ORF">DYB37_011503</name>
</gene>
<feature type="compositionally biased region" description="Basic and acidic residues" evidence="1">
    <location>
        <begin position="54"/>
        <end position="64"/>
    </location>
</feature>
<feature type="region of interest" description="Disordered" evidence="1">
    <location>
        <begin position="1"/>
        <end position="80"/>
    </location>
</feature>
<evidence type="ECO:0000313" key="2">
    <source>
        <dbReference type="EMBL" id="RHZ07464.1"/>
    </source>
</evidence>
<feature type="compositionally biased region" description="Acidic residues" evidence="1">
    <location>
        <begin position="36"/>
        <end position="53"/>
    </location>
</feature>
<reference evidence="2 3" key="1">
    <citation type="submission" date="2018-08" db="EMBL/GenBank/DDBJ databases">
        <title>Aphanomyces genome sequencing and annotation.</title>
        <authorList>
            <person name="Minardi D."/>
            <person name="Oidtmann B."/>
            <person name="Van Der Giezen M."/>
            <person name="Studholme D.J."/>
        </authorList>
    </citation>
    <scope>NUCLEOTIDE SEQUENCE [LARGE SCALE GENOMIC DNA]</scope>
    <source>
        <strain evidence="2 3">Da</strain>
    </source>
</reference>
<sequence length="232" mass="25893">MAGTPNTTAEAATPAASSPTAEELLANDRAVIDFASGDEDDEEEEDEEDEAEEGGERPAKRQRQEPPANDTSKQVEVPRKATFTRADKINKTIMKVTGNDDSGFSMKVTGNDDSGFSMFNTSSSYPMMMVYKKEIAASRKLLTAKKPQDAFCIAMAAYLSMQDYDVWYHDTEDPRGVELLFTAYYKLWNDIFKSDDATLGLKGRDVLINVLSKFGNDVKDDHEYNFPWFAKA</sequence>
<accession>A0A3R6XPQ5</accession>
<comment type="caution">
    <text evidence="2">The sequence shown here is derived from an EMBL/GenBank/DDBJ whole genome shotgun (WGS) entry which is preliminary data.</text>
</comment>
<dbReference type="EMBL" id="QUTH01006347">
    <property type="protein sequence ID" value="RHZ07464.1"/>
    <property type="molecule type" value="Genomic_DNA"/>
</dbReference>
<organism evidence="2 3">
    <name type="scientific">Aphanomyces astaci</name>
    <name type="common">Crayfish plague agent</name>
    <dbReference type="NCBI Taxonomy" id="112090"/>
    <lineage>
        <taxon>Eukaryota</taxon>
        <taxon>Sar</taxon>
        <taxon>Stramenopiles</taxon>
        <taxon>Oomycota</taxon>
        <taxon>Saprolegniomycetes</taxon>
        <taxon>Saprolegniales</taxon>
        <taxon>Verrucalvaceae</taxon>
        <taxon>Aphanomyces</taxon>
    </lineage>
</organism>
<name>A0A3R6XPQ5_APHAT</name>